<dbReference type="Proteomes" id="UP000287124">
    <property type="component" value="Unassembled WGS sequence"/>
</dbReference>
<evidence type="ECO:0000313" key="2">
    <source>
        <dbReference type="EMBL" id="RTE68030.1"/>
    </source>
</evidence>
<organism evidence="2 3">
    <name type="scientific">Fusarium euwallaceae</name>
    <dbReference type="NCBI Taxonomy" id="1147111"/>
    <lineage>
        <taxon>Eukaryota</taxon>
        <taxon>Fungi</taxon>
        <taxon>Dikarya</taxon>
        <taxon>Ascomycota</taxon>
        <taxon>Pezizomycotina</taxon>
        <taxon>Sordariomycetes</taxon>
        <taxon>Hypocreomycetidae</taxon>
        <taxon>Hypocreales</taxon>
        <taxon>Nectriaceae</taxon>
        <taxon>Fusarium</taxon>
        <taxon>Fusarium solani species complex</taxon>
    </lineage>
</organism>
<dbReference type="AlphaFoldDB" id="A0A430KX14"/>
<comment type="caution">
    <text evidence="2">The sequence shown here is derived from an EMBL/GenBank/DDBJ whole genome shotgun (WGS) entry which is preliminary data.</text>
</comment>
<protein>
    <submittedName>
        <fullName evidence="2">Uncharacterized protein</fullName>
    </submittedName>
</protein>
<feature type="region of interest" description="Disordered" evidence="1">
    <location>
        <begin position="65"/>
        <end position="143"/>
    </location>
</feature>
<dbReference type="EMBL" id="MIKF01001296">
    <property type="protein sequence ID" value="RTE68030.1"/>
    <property type="molecule type" value="Genomic_DNA"/>
</dbReference>
<accession>A0A430KX14</accession>
<name>A0A430KX14_9HYPO</name>
<feature type="compositionally biased region" description="Basic and acidic residues" evidence="1">
    <location>
        <begin position="114"/>
        <end position="126"/>
    </location>
</feature>
<evidence type="ECO:0000256" key="1">
    <source>
        <dbReference type="SAM" id="MobiDB-lite"/>
    </source>
</evidence>
<reference evidence="2 3" key="1">
    <citation type="submission" date="2017-06" db="EMBL/GenBank/DDBJ databases">
        <title>Comparative genomic analysis of Ambrosia Fusariam Clade fungi.</title>
        <authorList>
            <person name="Stajich J.E."/>
            <person name="Carrillo J."/>
            <person name="Kijimoto T."/>
            <person name="Eskalen A."/>
            <person name="O'Donnell K."/>
            <person name="Kasson M."/>
        </authorList>
    </citation>
    <scope>NUCLEOTIDE SEQUENCE [LARGE SCALE GENOMIC DNA]</scope>
    <source>
        <strain evidence="2 3">UCR1854</strain>
    </source>
</reference>
<sequence>MFLGNSLLSPSLGEQPLCETAVETGHNHVTWSTNKVIKREQERDATGRRYETVVEVGLTDVNKTGVEEIDDTIDGGDERTESSPSPEGQGVALVSKSSERNGDEYETGTGSACTRDEADILDRRSVGGDGSEAASSIATVDLD</sequence>
<keyword evidence="3" id="KW-1185">Reference proteome</keyword>
<feature type="compositionally biased region" description="Polar residues" evidence="1">
    <location>
        <begin position="133"/>
        <end position="143"/>
    </location>
</feature>
<proteinExistence type="predicted"/>
<evidence type="ECO:0000313" key="3">
    <source>
        <dbReference type="Proteomes" id="UP000287124"/>
    </source>
</evidence>
<gene>
    <name evidence="2" type="ORF">BHE90_017593</name>
</gene>